<dbReference type="EMBL" id="EQ973989">
    <property type="protein sequence ID" value="EEF36141.1"/>
    <property type="molecule type" value="Genomic_DNA"/>
</dbReference>
<name>B9SJS5_RICCO</name>
<evidence type="ECO:0000313" key="1">
    <source>
        <dbReference type="EMBL" id="EEF36141.1"/>
    </source>
</evidence>
<accession>B9SJS5</accession>
<gene>
    <name evidence="1" type="ORF">RCOM_0907520</name>
</gene>
<proteinExistence type="predicted"/>
<dbReference type="InParanoid" id="B9SJS5"/>
<evidence type="ECO:0000313" key="2">
    <source>
        <dbReference type="Proteomes" id="UP000008311"/>
    </source>
</evidence>
<reference evidence="2" key="1">
    <citation type="journal article" date="2010" name="Nat. Biotechnol.">
        <title>Draft genome sequence of the oilseed species Ricinus communis.</title>
        <authorList>
            <person name="Chan A.P."/>
            <person name="Crabtree J."/>
            <person name="Zhao Q."/>
            <person name="Lorenzi H."/>
            <person name="Orvis J."/>
            <person name="Puiu D."/>
            <person name="Melake-Berhan A."/>
            <person name="Jones K.M."/>
            <person name="Redman J."/>
            <person name="Chen G."/>
            <person name="Cahoon E.B."/>
            <person name="Gedil M."/>
            <person name="Stanke M."/>
            <person name="Haas B.J."/>
            <person name="Wortman J.R."/>
            <person name="Fraser-Liggett C.M."/>
            <person name="Ravel J."/>
            <person name="Rabinowicz P.D."/>
        </authorList>
    </citation>
    <scope>NUCLEOTIDE SEQUENCE [LARGE SCALE GENOMIC DNA]</scope>
    <source>
        <strain evidence="2">cv. Hale</strain>
    </source>
</reference>
<sequence>MSSEDNSHEGMEDVVIENEIWVGDDIGMMDSAPKSYRYKLLNTDYNTQKEDLMKAMLRGPWTIMGHYLTMQLWTPDFRADTADMKYVIAKVDMNTQLANRGKFARVAVELNLLNPLIS</sequence>
<protein>
    <recommendedName>
        <fullName evidence="3">DUF4283 domain-containing protein</fullName>
    </recommendedName>
</protein>
<evidence type="ECO:0008006" key="3">
    <source>
        <dbReference type="Google" id="ProtNLM"/>
    </source>
</evidence>
<dbReference type="Proteomes" id="UP000008311">
    <property type="component" value="Unassembled WGS sequence"/>
</dbReference>
<organism evidence="1 2">
    <name type="scientific">Ricinus communis</name>
    <name type="common">Castor bean</name>
    <dbReference type="NCBI Taxonomy" id="3988"/>
    <lineage>
        <taxon>Eukaryota</taxon>
        <taxon>Viridiplantae</taxon>
        <taxon>Streptophyta</taxon>
        <taxon>Embryophyta</taxon>
        <taxon>Tracheophyta</taxon>
        <taxon>Spermatophyta</taxon>
        <taxon>Magnoliopsida</taxon>
        <taxon>eudicotyledons</taxon>
        <taxon>Gunneridae</taxon>
        <taxon>Pentapetalae</taxon>
        <taxon>rosids</taxon>
        <taxon>fabids</taxon>
        <taxon>Malpighiales</taxon>
        <taxon>Euphorbiaceae</taxon>
        <taxon>Acalyphoideae</taxon>
        <taxon>Acalypheae</taxon>
        <taxon>Ricinus</taxon>
    </lineage>
</organism>
<dbReference type="AlphaFoldDB" id="B9SJS5"/>
<dbReference type="InterPro" id="IPR040256">
    <property type="entry name" value="At4g02000-like"/>
</dbReference>
<dbReference type="PANTHER" id="PTHR31286">
    <property type="entry name" value="GLYCINE-RICH CELL WALL STRUCTURAL PROTEIN 1.8-LIKE"/>
    <property type="match status" value="1"/>
</dbReference>
<keyword evidence="2" id="KW-1185">Reference proteome</keyword>
<dbReference type="PANTHER" id="PTHR31286:SF99">
    <property type="entry name" value="DUF4283 DOMAIN-CONTAINING PROTEIN"/>
    <property type="match status" value="1"/>
</dbReference>